<dbReference type="AlphaFoldDB" id="A0A0F0KHE3"/>
<accession>A0A0F0KHE3</accession>
<dbReference type="Proteomes" id="UP000033448">
    <property type="component" value="Unassembled WGS sequence"/>
</dbReference>
<evidence type="ECO:0000256" key="1">
    <source>
        <dbReference type="SAM" id="MobiDB-lite"/>
    </source>
</evidence>
<dbReference type="OrthoDB" id="3258326at2"/>
<dbReference type="InterPro" id="IPR003688">
    <property type="entry name" value="TraG/VirD4"/>
</dbReference>
<sequence>MPEAFVFTRLYLPRPIGAQTLDTLLTRLLGSDIPRPLSLEILASADGVTTVLGCAPTAVHRLKRLLTGLLPGVGFGTATRPDVAAVSRLTARPGGLPLADVEPERIVAGIHQALAARRGQEVLGVQLLLGRAHRPQELRATALDPLQPLGSRLLDGIRPAPTDTRKRMHTHIAQARIDTVLRIGVAADTAKRRHALIWEVFGALQSLESPGVRFSLVRDAPARWKSAQAGPGTRLRLTTSELVPLLGWPLGDGDYAGVPALHPRLLPVPEIVSRTESVFAIGTAPGPKRPIGLDPQSRLRHLIALGPTDSGKSTLLEHLILADIAAKRACCVIEPKAQLVERILDAAPAEAAGQIVVLDATDTDAPVGFNPLDVGDRDPHIVVDGILAALGAVFHEGWGPRTEYLVQGALLSLARAGQKRGIPFTLIDLPTLLTDAAFRRPVIAAVQDDLTLSAFWAEFEDMRPAQRAAVIASPLNKLRKIVMRKPLVRVLGQSQPRYRLRDIFREKKTVLVPLNDALLGEGASKLLGSLIVAELFLATTERAAEKEPMKRPGMIFIDEVQNYLHLPTSVENAMSVFRSYGVGLHVAHQYRDQLPAGMRSGLDANARTKICFALDSDDAGAMAKRAPDLTAADFETLPKHQVYARLVAGGVPTDWCSAAVLPPEPNLRAADVIREASREQYGARPAAPELSPPQQRSPKEHDQVGHPLPMRRSHQKERRR</sequence>
<name>A0A0F0KHE3_9MICO</name>
<feature type="compositionally biased region" description="Basic residues" evidence="1">
    <location>
        <begin position="709"/>
        <end position="720"/>
    </location>
</feature>
<evidence type="ECO:0000313" key="2">
    <source>
        <dbReference type="EMBL" id="KJL19575.1"/>
    </source>
</evidence>
<keyword evidence="3" id="KW-1185">Reference proteome</keyword>
<dbReference type="Gene3D" id="3.40.50.300">
    <property type="entry name" value="P-loop containing nucleotide triphosphate hydrolases"/>
    <property type="match status" value="2"/>
</dbReference>
<reference evidence="2 3" key="1">
    <citation type="submission" date="2015-02" db="EMBL/GenBank/DDBJ databases">
        <title>Draft genome sequences of ten Microbacterium spp. with emphasis on heavy metal contaminated environments.</title>
        <authorList>
            <person name="Corretto E."/>
        </authorList>
    </citation>
    <scope>NUCLEOTIDE SEQUENCE [LARGE SCALE GENOMIC DNA]</scope>
    <source>
        <strain evidence="2 3">DSM 23848</strain>
    </source>
</reference>
<protein>
    <submittedName>
        <fullName evidence="2">AAA-like domain protein</fullName>
    </submittedName>
</protein>
<dbReference type="GO" id="GO:0016020">
    <property type="term" value="C:membrane"/>
    <property type="evidence" value="ECO:0007669"/>
    <property type="project" value="InterPro"/>
</dbReference>
<dbReference type="SUPFAM" id="SSF52540">
    <property type="entry name" value="P-loop containing nucleoside triphosphate hydrolases"/>
    <property type="match status" value="1"/>
</dbReference>
<dbReference type="PATRIC" id="fig|582680.7.peg.3288"/>
<evidence type="ECO:0000313" key="3">
    <source>
        <dbReference type="Proteomes" id="UP000033448"/>
    </source>
</evidence>
<feature type="region of interest" description="Disordered" evidence="1">
    <location>
        <begin position="676"/>
        <end position="720"/>
    </location>
</feature>
<dbReference type="InterPro" id="IPR027417">
    <property type="entry name" value="P-loop_NTPase"/>
</dbReference>
<organism evidence="2 3">
    <name type="scientific">Microbacterium azadirachtae</name>
    <dbReference type="NCBI Taxonomy" id="582680"/>
    <lineage>
        <taxon>Bacteria</taxon>
        <taxon>Bacillati</taxon>
        <taxon>Actinomycetota</taxon>
        <taxon>Actinomycetes</taxon>
        <taxon>Micrococcales</taxon>
        <taxon>Microbacteriaceae</taxon>
        <taxon>Microbacterium</taxon>
    </lineage>
</organism>
<gene>
    <name evidence="2" type="ORF">RL72_03228</name>
</gene>
<dbReference type="CDD" id="cd01127">
    <property type="entry name" value="TrwB_TraG_TraD_VirD4"/>
    <property type="match status" value="1"/>
</dbReference>
<dbReference type="RefSeq" id="WP_052674466.1">
    <property type="nucleotide sequence ID" value="NZ_JYIT01000084.1"/>
</dbReference>
<proteinExistence type="predicted"/>
<dbReference type="EMBL" id="JYIT01000084">
    <property type="protein sequence ID" value="KJL19575.1"/>
    <property type="molecule type" value="Genomic_DNA"/>
</dbReference>
<comment type="caution">
    <text evidence="2">The sequence shown here is derived from an EMBL/GenBank/DDBJ whole genome shotgun (WGS) entry which is preliminary data.</text>
</comment>
<dbReference type="Pfam" id="PF02534">
    <property type="entry name" value="T4SS-DNA_transf"/>
    <property type="match status" value="1"/>
</dbReference>